<accession>A0A9D1MZ51</accession>
<dbReference type="AlphaFoldDB" id="A0A9D1MZ51"/>
<sequence length="264" mass="30099">MIKKINGVQLLRKIPMKKAAKKCVFGLELAGALGGSGIMKNDTLALEKVLNTHVPELKPREHTTDWFSAQQKLAEINRSIMIRKADSLLRKQQKAVVTKIMTEDKNFTHPENKEKIAQNIVKVAREYDLDPVHIACIAKEESHFTENIISKNGKGMMQITSITVKDMFLRPDFYHKKLKNITSKYKSPKQLYNDLQTNSLLNLRIGALLYEARLRESGGNIRTALVNYNSSSIKYAYASRIMKDINKYEKLNQQNAIHKVLASK</sequence>
<reference evidence="2" key="1">
    <citation type="submission" date="2020-10" db="EMBL/GenBank/DDBJ databases">
        <authorList>
            <person name="Gilroy R."/>
        </authorList>
    </citation>
    <scope>NUCLEOTIDE SEQUENCE</scope>
    <source>
        <strain evidence="2">CHK154-7741</strain>
    </source>
</reference>
<reference evidence="2" key="2">
    <citation type="journal article" date="2021" name="PeerJ">
        <title>Extensive microbial diversity within the chicken gut microbiome revealed by metagenomics and culture.</title>
        <authorList>
            <person name="Gilroy R."/>
            <person name="Ravi A."/>
            <person name="Getino M."/>
            <person name="Pursley I."/>
            <person name="Horton D.L."/>
            <person name="Alikhan N.F."/>
            <person name="Baker D."/>
            <person name="Gharbi K."/>
            <person name="Hall N."/>
            <person name="Watson M."/>
            <person name="Adriaenssens E.M."/>
            <person name="Foster-Nyarko E."/>
            <person name="Jarju S."/>
            <person name="Secka A."/>
            <person name="Antonio M."/>
            <person name="Oren A."/>
            <person name="Chaudhuri R.R."/>
            <person name="La Ragione R."/>
            <person name="Hildebrand F."/>
            <person name="Pallen M.J."/>
        </authorList>
    </citation>
    <scope>NUCLEOTIDE SEQUENCE</scope>
    <source>
        <strain evidence="2">CHK154-7741</strain>
    </source>
</reference>
<comment type="caution">
    <text evidence="2">The sequence shown here is derived from an EMBL/GenBank/DDBJ whole genome shotgun (WGS) entry which is preliminary data.</text>
</comment>
<name>A0A9D1MZ51_9CLOT</name>
<feature type="domain" description="Transglycosylase SLT" evidence="1">
    <location>
        <begin position="120"/>
        <end position="232"/>
    </location>
</feature>
<dbReference type="InterPro" id="IPR023346">
    <property type="entry name" value="Lysozyme-like_dom_sf"/>
</dbReference>
<organism evidence="2 3">
    <name type="scientific">Candidatus Limenecus avicola</name>
    <dbReference type="NCBI Taxonomy" id="2840847"/>
    <lineage>
        <taxon>Bacteria</taxon>
        <taxon>Bacillati</taxon>
        <taxon>Bacillota</taxon>
        <taxon>Clostridia</taxon>
        <taxon>Eubacteriales</taxon>
        <taxon>Clostridiaceae</taxon>
        <taxon>Clostridiaceae incertae sedis</taxon>
        <taxon>Candidatus Limenecus</taxon>
    </lineage>
</organism>
<dbReference type="SUPFAM" id="SSF53955">
    <property type="entry name" value="Lysozyme-like"/>
    <property type="match status" value="1"/>
</dbReference>
<evidence type="ECO:0000313" key="3">
    <source>
        <dbReference type="Proteomes" id="UP000886748"/>
    </source>
</evidence>
<gene>
    <name evidence="2" type="ORF">IAD26_01730</name>
</gene>
<dbReference type="Gene3D" id="1.10.530.10">
    <property type="match status" value="1"/>
</dbReference>
<dbReference type="Proteomes" id="UP000886748">
    <property type="component" value="Unassembled WGS sequence"/>
</dbReference>
<dbReference type="Pfam" id="PF01464">
    <property type="entry name" value="SLT"/>
    <property type="match status" value="1"/>
</dbReference>
<evidence type="ECO:0000313" key="2">
    <source>
        <dbReference type="EMBL" id="HIU91835.1"/>
    </source>
</evidence>
<protein>
    <submittedName>
        <fullName evidence="2">Transglycosylase SLT domain-containing protein</fullName>
    </submittedName>
</protein>
<dbReference type="EMBL" id="DVOD01000013">
    <property type="protein sequence ID" value="HIU91835.1"/>
    <property type="molecule type" value="Genomic_DNA"/>
</dbReference>
<dbReference type="InterPro" id="IPR008258">
    <property type="entry name" value="Transglycosylase_SLT_dom_1"/>
</dbReference>
<proteinExistence type="predicted"/>
<evidence type="ECO:0000259" key="1">
    <source>
        <dbReference type="Pfam" id="PF01464"/>
    </source>
</evidence>